<feature type="transmembrane region" description="Helical" evidence="1">
    <location>
        <begin position="34"/>
        <end position="51"/>
    </location>
</feature>
<accession>A0ABQ4BBB0</accession>
<proteinExistence type="predicted"/>
<evidence type="ECO:0000313" key="2">
    <source>
        <dbReference type="EMBL" id="GIE67937.1"/>
    </source>
</evidence>
<name>A0ABQ4BBB0_9ACTN</name>
<gene>
    <name evidence="2" type="ORF">Apa02nite_040450</name>
</gene>
<sequence>MIIEILSILIGAVAGVGLALAIRGKRGSERGRKGLAVGIPIVIALAVWGFWMEAVPATILPFGLTLFLLSLFDNDKIQKS</sequence>
<keyword evidence="1" id="KW-1133">Transmembrane helix</keyword>
<reference evidence="2 3" key="1">
    <citation type="submission" date="2021-01" db="EMBL/GenBank/DDBJ databases">
        <title>Whole genome shotgun sequence of Actinoplanes palleronii NBRC 14916.</title>
        <authorList>
            <person name="Komaki H."/>
            <person name="Tamura T."/>
        </authorList>
    </citation>
    <scope>NUCLEOTIDE SEQUENCE [LARGE SCALE GENOMIC DNA]</scope>
    <source>
        <strain evidence="2 3">NBRC 14916</strain>
    </source>
</reference>
<keyword evidence="1" id="KW-0812">Transmembrane</keyword>
<feature type="transmembrane region" description="Helical" evidence="1">
    <location>
        <begin position="57"/>
        <end position="74"/>
    </location>
</feature>
<protein>
    <submittedName>
        <fullName evidence="2">Uncharacterized protein</fullName>
    </submittedName>
</protein>
<evidence type="ECO:0000256" key="1">
    <source>
        <dbReference type="SAM" id="Phobius"/>
    </source>
</evidence>
<organism evidence="2 3">
    <name type="scientific">Actinoplanes palleronii</name>
    <dbReference type="NCBI Taxonomy" id="113570"/>
    <lineage>
        <taxon>Bacteria</taxon>
        <taxon>Bacillati</taxon>
        <taxon>Actinomycetota</taxon>
        <taxon>Actinomycetes</taxon>
        <taxon>Micromonosporales</taxon>
        <taxon>Micromonosporaceae</taxon>
        <taxon>Actinoplanes</taxon>
    </lineage>
</organism>
<comment type="caution">
    <text evidence="2">The sequence shown here is derived from an EMBL/GenBank/DDBJ whole genome shotgun (WGS) entry which is preliminary data.</text>
</comment>
<feature type="transmembrane region" description="Helical" evidence="1">
    <location>
        <begin position="6"/>
        <end position="22"/>
    </location>
</feature>
<dbReference type="EMBL" id="BOMS01000053">
    <property type="protein sequence ID" value="GIE67937.1"/>
    <property type="molecule type" value="Genomic_DNA"/>
</dbReference>
<dbReference type="Proteomes" id="UP000624709">
    <property type="component" value="Unassembled WGS sequence"/>
</dbReference>
<dbReference type="RefSeq" id="WP_203826341.1">
    <property type="nucleotide sequence ID" value="NZ_BAAATY010000021.1"/>
</dbReference>
<keyword evidence="1" id="KW-0472">Membrane</keyword>
<keyword evidence="3" id="KW-1185">Reference proteome</keyword>
<evidence type="ECO:0000313" key="3">
    <source>
        <dbReference type="Proteomes" id="UP000624709"/>
    </source>
</evidence>